<evidence type="ECO:0000256" key="1">
    <source>
        <dbReference type="ARBA" id="ARBA00007405"/>
    </source>
</evidence>
<evidence type="ECO:0000256" key="4">
    <source>
        <dbReference type="ARBA" id="ARBA00022741"/>
    </source>
</evidence>
<dbReference type="GO" id="GO:0071897">
    <property type="term" value="P:DNA biosynthetic process"/>
    <property type="evidence" value="ECO:0007669"/>
    <property type="project" value="UniProtKB-KW"/>
</dbReference>
<evidence type="ECO:0000259" key="6">
    <source>
        <dbReference type="Pfam" id="PF12637"/>
    </source>
</evidence>
<dbReference type="AlphaFoldDB" id="X0T0V4"/>
<organism evidence="7">
    <name type="scientific">marine sediment metagenome</name>
    <dbReference type="NCBI Taxonomy" id="412755"/>
    <lineage>
        <taxon>unclassified sequences</taxon>
        <taxon>metagenomes</taxon>
        <taxon>ecological metagenomes</taxon>
    </lineage>
</organism>
<evidence type="ECO:0000256" key="5">
    <source>
        <dbReference type="ARBA" id="ARBA00047754"/>
    </source>
</evidence>
<protein>
    <recommendedName>
        <fullName evidence="2">ribonucleoside-diphosphate reductase</fullName>
        <ecNumber evidence="2">1.17.4.1</ecNumber>
    </recommendedName>
</protein>
<dbReference type="EC" id="1.17.4.1" evidence="2"/>
<keyword evidence="3" id="KW-0237">DNA synthesis</keyword>
<feature type="domain" description="TSCPD" evidence="6">
    <location>
        <begin position="6"/>
        <end position="104"/>
    </location>
</feature>
<comment type="caution">
    <text evidence="7">The sequence shown here is derived from an EMBL/GenBank/DDBJ whole genome shotgun (WGS) entry which is preliminary data.</text>
</comment>
<evidence type="ECO:0000256" key="2">
    <source>
        <dbReference type="ARBA" id="ARBA00012274"/>
    </source>
</evidence>
<dbReference type="GO" id="GO:0004748">
    <property type="term" value="F:ribonucleoside-diphosphate reductase activity, thioredoxin disulfide as acceptor"/>
    <property type="evidence" value="ECO:0007669"/>
    <property type="project" value="UniProtKB-EC"/>
</dbReference>
<evidence type="ECO:0000313" key="7">
    <source>
        <dbReference type="EMBL" id="GAF81812.1"/>
    </source>
</evidence>
<sequence length="113" mass="12368">MKRPNTLPSRTIKVRTGYGNLYITITELDGKPYEIFCTIGKSGGSTMAKAEVTGRLVSLALRNGVSLRDIIDELIDISGDHQSTWNKTLIKSIPDAVGKVLEKIYIEGDDDGL</sequence>
<evidence type="ECO:0000256" key="3">
    <source>
        <dbReference type="ARBA" id="ARBA00022634"/>
    </source>
</evidence>
<accession>X0T0V4</accession>
<comment type="similarity">
    <text evidence="1">Belongs to the ribonucleoside diphosphate reductase class-2 family.</text>
</comment>
<comment type="catalytic activity">
    <reaction evidence="5">
        <text>a 2'-deoxyribonucleoside 5'-diphosphate + [thioredoxin]-disulfide + H2O = a ribonucleoside 5'-diphosphate + [thioredoxin]-dithiol</text>
        <dbReference type="Rhea" id="RHEA:23252"/>
        <dbReference type="Rhea" id="RHEA-COMP:10698"/>
        <dbReference type="Rhea" id="RHEA-COMP:10700"/>
        <dbReference type="ChEBI" id="CHEBI:15377"/>
        <dbReference type="ChEBI" id="CHEBI:29950"/>
        <dbReference type="ChEBI" id="CHEBI:50058"/>
        <dbReference type="ChEBI" id="CHEBI:57930"/>
        <dbReference type="ChEBI" id="CHEBI:73316"/>
        <dbReference type="EC" id="1.17.4.1"/>
    </reaction>
</comment>
<dbReference type="Pfam" id="PF12637">
    <property type="entry name" value="TSCPD"/>
    <property type="match status" value="1"/>
</dbReference>
<name>X0T0V4_9ZZZZ</name>
<proteinExistence type="inferred from homology"/>
<keyword evidence="4" id="KW-0547">Nucleotide-binding</keyword>
<dbReference type="EMBL" id="BARS01003368">
    <property type="protein sequence ID" value="GAF81812.1"/>
    <property type="molecule type" value="Genomic_DNA"/>
</dbReference>
<dbReference type="InterPro" id="IPR024434">
    <property type="entry name" value="TSCPD_dom"/>
</dbReference>
<dbReference type="GO" id="GO:0000166">
    <property type="term" value="F:nucleotide binding"/>
    <property type="evidence" value="ECO:0007669"/>
    <property type="project" value="UniProtKB-KW"/>
</dbReference>
<gene>
    <name evidence="7" type="ORF">S01H1_06532</name>
</gene>
<reference evidence="7" key="1">
    <citation type="journal article" date="2014" name="Front. Microbiol.">
        <title>High frequency of phylogenetically diverse reductive dehalogenase-homologous genes in deep subseafloor sedimentary metagenomes.</title>
        <authorList>
            <person name="Kawai M."/>
            <person name="Futagami T."/>
            <person name="Toyoda A."/>
            <person name="Takaki Y."/>
            <person name="Nishi S."/>
            <person name="Hori S."/>
            <person name="Arai W."/>
            <person name="Tsubouchi T."/>
            <person name="Morono Y."/>
            <person name="Uchiyama I."/>
            <person name="Ito T."/>
            <person name="Fujiyama A."/>
            <person name="Inagaki F."/>
            <person name="Takami H."/>
        </authorList>
    </citation>
    <scope>NUCLEOTIDE SEQUENCE</scope>
    <source>
        <strain evidence="7">Expedition CK06-06</strain>
    </source>
</reference>